<comment type="caution">
    <text evidence="2">The sequence shown here is derived from an EMBL/GenBank/DDBJ whole genome shotgun (WGS) entry which is preliminary data.</text>
</comment>
<dbReference type="EMBL" id="AFVZ01000001">
    <property type="protein sequence ID" value="EHN58454.1"/>
    <property type="molecule type" value="Genomic_DNA"/>
</dbReference>
<sequence>MTAHTSTKNWRIRDVILIGLIGVIFGILFFAFGIPWNTMVSLSGPLVSLVSDQSLAQTIGASQISEQVATAATIGLWVMAGPIAGMIIKKPGASLLGETLAATVEMAVGSAWGISDILSGLIQGAGTEAGFALTGYKRPFAGLWLSTLTSTVITFGFTYFQNSYNRFPISYTLSLFVISYLSILIFAGIVVYLIYTILKKAKLIK</sequence>
<gene>
    <name evidence="2" type="ORF">OKIT_0332</name>
</gene>
<keyword evidence="1" id="KW-0812">Transmembrane</keyword>
<name>G9WJ05_9LACO</name>
<accession>G9WJ05</accession>
<organism evidence="2 3">
    <name type="scientific">Oenococcus kitaharae DSM 17330</name>
    <dbReference type="NCBI Taxonomy" id="1045004"/>
    <lineage>
        <taxon>Bacteria</taxon>
        <taxon>Bacillati</taxon>
        <taxon>Bacillota</taxon>
        <taxon>Bacilli</taxon>
        <taxon>Lactobacillales</taxon>
        <taxon>Lactobacillaceae</taxon>
        <taxon>Oenococcus</taxon>
    </lineage>
</organism>
<feature type="transmembrane region" description="Helical" evidence="1">
    <location>
        <begin position="140"/>
        <end position="160"/>
    </location>
</feature>
<keyword evidence="1" id="KW-1133">Transmembrane helix</keyword>
<dbReference type="Proteomes" id="UP000004959">
    <property type="component" value="Chromosome"/>
</dbReference>
<dbReference type="eggNOG" id="COG4721">
    <property type="taxonomic scope" value="Bacteria"/>
</dbReference>
<feature type="transmembrane region" description="Helical" evidence="1">
    <location>
        <begin position="68"/>
        <end position="88"/>
    </location>
</feature>
<protein>
    <submittedName>
        <fullName evidence="2">Substrate-specific component of thiamin-regulated ECF transporter for HydroxyMethylPyrimidine</fullName>
    </submittedName>
</protein>
<dbReference type="STRING" id="336988.NT96_04845"/>
<dbReference type="AlphaFoldDB" id="G9WJ05"/>
<reference evidence="2 3" key="1">
    <citation type="journal article" date="2012" name="PLoS ONE">
        <title>Functional divergence in the genus oenococcus as predicted by genome sequencing of the newly-described species, Oenococcus kitaharae.</title>
        <authorList>
            <person name="Borneman A.R."/>
            <person name="McCarthy J.M."/>
            <person name="Chambers P.J."/>
            <person name="Bartowsky E.J."/>
        </authorList>
    </citation>
    <scope>NUCLEOTIDE SEQUENCE [LARGE SCALE GENOMIC DNA]</scope>
    <source>
        <strain evidence="3">DSM17330</strain>
    </source>
</reference>
<proteinExistence type="predicted"/>
<dbReference type="InterPro" id="IPR017195">
    <property type="entry name" value="ABC_thiamin-permease_prd"/>
</dbReference>
<keyword evidence="1" id="KW-0472">Membrane</keyword>
<evidence type="ECO:0000313" key="3">
    <source>
        <dbReference type="Proteomes" id="UP000004959"/>
    </source>
</evidence>
<dbReference type="HOGENOM" id="CLU_089225_2_0_9"/>
<dbReference type="Pfam" id="PF09819">
    <property type="entry name" value="ABC_cobalt"/>
    <property type="match status" value="1"/>
</dbReference>
<feature type="transmembrane region" description="Helical" evidence="1">
    <location>
        <begin position="15"/>
        <end position="36"/>
    </location>
</feature>
<evidence type="ECO:0000256" key="1">
    <source>
        <dbReference type="SAM" id="Phobius"/>
    </source>
</evidence>
<dbReference type="PATRIC" id="fig|1045004.4.peg.331"/>
<evidence type="ECO:0000313" key="2">
    <source>
        <dbReference type="EMBL" id="EHN58454.1"/>
    </source>
</evidence>
<dbReference type="OrthoDB" id="8017424at2"/>
<feature type="transmembrane region" description="Helical" evidence="1">
    <location>
        <begin position="172"/>
        <end position="195"/>
    </location>
</feature>
<keyword evidence="3" id="KW-1185">Reference proteome</keyword>
<dbReference type="RefSeq" id="WP_007744736.1">
    <property type="nucleotide sequence ID" value="NZ_CM001398.1"/>
</dbReference>